<dbReference type="GO" id="GO:0061630">
    <property type="term" value="F:ubiquitin protein ligase activity"/>
    <property type="evidence" value="ECO:0000318"/>
    <property type="project" value="GO_Central"/>
</dbReference>
<evidence type="ECO:0000313" key="5">
    <source>
        <dbReference type="Proteomes" id="UP000001542"/>
    </source>
</evidence>
<dbReference type="InterPro" id="IPR000569">
    <property type="entry name" value="HECT_dom"/>
</dbReference>
<dbReference type="Pfam" id="PF00632">
    <property type="entry name" value="HECT"/>
    <property type="match status" value="1"/>
</dbReference>
<dbReference type="VEuPathDB" id="TrichDB:TVAGG3_0944890"/>
<dbReference type="EMBL" id="DS113362">
    <property type="protein sequence ID" value="EAY09223.1"/>
    <property type="molecule type" value="Genomic_DNA"/>
</dbReference>
<dbReference type="VEuPathDB" id="TrichDB:TVAG_309120"/>
<evidence type="ECO:0000256" key="1">
    <source>
        <dbReference type="ARBA" id="ARBA00022786"/>
    </source>
</evidence>
<evidence type="ECO:0000259" key="3">
    <source>
        <dbReference type="PROSITE" id="PS50237"/>
    </source>
</evidence>
<dbReference type="InterPro" id="IPR035983">
    <property type="entry name" value="Hect_E3_ubiquitin_ligase"/>
</dbReference>
<dbReference type="SUPFAM" id="SSF56204">
    <property type="entry name" value="Hect, E3 ligase catalytic domain"/>
    <property type="match status" value="1"/>
</dbReference>
<reference evidence="4" key="1">
    <citation type="submission" date="2006-10" db="EMBL/GenBank/DDBJ databases">
        <authorList>
            <person name="Amadeo P."/>
            <person name="Zhao Q."/>
            <person name="Wortman J."/>
            <person name="Fraser-Liggett C."/>
            <person name="Carlton J."/>
        </authorList>
    </citation>
    <scope>NUCLEOTIDE SEQUENCE</scope>
    <source>
        <strain evidence="4">G3</strain>
    </source>
</reference>
<keyword evidence="1 2" id="KW-0833">Ubl conjugation pathway</keyword>
<feature type="active site" description="Glycyl thioester intermediate" evidence="2">
    <location>
        <position position="2458"/>
    </location>
</feature>
<organism evidence="4 5">
    <name type="scientific">Trichomonas vaginalis (strain ATCC PRA-98 / G3)</name>
    <dbReference type="NCBI Taxonomy" id="412133"/>
    <lineage>
        <taxon>Eukaryota</taxon>
        <taxon>Metamonada</taxon>
        <taxon>Parabasalia</taxon>
        <taxon>Trichomonadida</taxon>
        <taxon>Trichomonadidae</taxon>
        <taxon>Trichomonas</taxon>
    </lineage>
</organism>
<dbReference type="Proteomes" id="UP000001542">
    <property type="component" value="Unassembled WGS sequence"/>
</dbReference>
<dbReference type="PANTHER" id="PTHR46654:SF1">
    <property type="entry name" value="E3 UBIQUITIN-PROTEIN LIGASE HECTD3"/>
    <property type="match status" value="1"/>
</dbReference>
<dbReference type="Gene3D" id="3.90.1750.10">
    <property type="entry name" value="Hect, E3 ligase catalytic domains"/>
    <property type="match status" value="1"/>
</dbReference>
<dbReference type="Gene3D" id="3.30.2410.10">
    <property type="entry name" value="Hect, E3 ligase catalytic domain"/>
    <property type="match status" value="1"/>
</dbReference>
<dbReference type="OrthoDB" id="8068875at2759"/>
<dbReference type="eggNOG" id="KOG1426">
    <property type="taxonomic scope" value="Eukaryota"/>
</dbReference>
<feature type="domain" description="HECT" evidence="3">
    <location>
        <begin position="2159"/>
        <end position="2490"/>
    </location>
</feature>
<accession>A2EDQ8</accession>
<dbReference type="InterPro" id="IPR042469">
    <property type="entry name" value="HECTD3"/>
</dbReference>
<dbReference type="KEGG" id="tva:4767139"/>
<evidence type="ECO:0000256" key="2">
    <source>
        <dbReference type="PROSITE-ProRule" id="PRU00104"/>
    </source>
</evidence>
<keyword evidence="5" id="KW-1185">Reference proteome</keyword>
<reference evidence="4" key="2">
    <citation type="journal article" date="2007" name="Science">
        <title>Draft genome sequence of the sexually transmitted pathogen Trichomonas vaginalis.</title>
        <authorList>
            <person name="Carlton J.M."/>
            <person name="Hirt R.P."/>
            <person name="Silva J.C."/>
            <person name="Delcher A.L."/>
            <person name="Schatz M."/>
            <person name="Zhao Q."/>
            <person name="Wortman J.R."/>
            <person name="Bidwell S.L."/>
            <person name="Alsmark U.C.M."/>
            <person name="Besteiro S."/>
            <person name="Sicheritz-Ponten T."/>
            <person name="Noel C.J."/>
            <person name="Dacks J.B."/>
            <person name="Foster P.G."/>
            <person name="Simillion C."/>
            <person name="Van de Peer Y."/>
            <person name="Miranda-Saavedra D."/>
            <person name="Barton G.J."/>
            <person name="Westrop G.D."/>
            <person name="Mueller S."/>
            <person name="Dessi D."/>
            <person name="Fiori P.L."/>
            <person name="Ren Q."/>
            <person name="Paulsen I."/>
            <person name="Zhang H."/>
            <person name="Bastida-Corcuera F.D."/>
            <person name="Simoes-Barbosa A."/>
            <person name="Brown M.T."/>
            <person name="Hayes R.D."/>
            <person name="Mukherjee M."/>
            <person name="Okumura C.Y."/>
            <person name="Schneider R."/>
            <person name="Smith A.J."/>
            <person name="Vanacova S."/>
            <person name="Villalvazo M."/>
            <person name="Haas B.J."/>
            <person name="Pertea M."/>
            <person name="Feldblyum T.V."/>
            <person name="Utterback T.R."/>
            <person name="Shu C.L."/>
            <person name="Osoegawa K."/>
            <person name="de Jong P.J."/>
            <person name="Hrdy I."/>
            <person name="Horvathova L."/>
            <person name="Zubacova Z."/>
            <person name="Dolezal P."/>
            <person name="Malik S.B."/>
            <person name="Logsdon J.M. Jr."/>
            <person name="Henze K."/>
            <person name="Gupta A."/>
            <person name="Wang C.C."/>
            <person name="Dunne R.L."/>
            <person name="Upcroft J.A."/>
            <person name="Upcroft P."/>
            <person name="White O."/>
            <person name="Salzberg S.L."/>
            <person name="Tang P."/>
            <person name="Chiu C.-H."/>
            <person name="Lee Y.-S."/>
            <person name="Embley T.M."/>
            <person name="Coombs G.H."/>
            <person name="Mottram J.C."/>
            <person name="Tachezy J."/>
            <person name="Fraser-Liggett C.M."/>
            <person name="Johnson P.J."/>
        </authorList>
    </citation>
    <scope>NUCLEOTIDE SEQUENCE [LARGE SCALE GENOMIC DNA]</scope>
    <source>
        <strain evidence="4">G3</strain>
    </source>
</reference>
<evidence type="ECO:0000313" key="4">
    <source>
        <dbReference type="EMBL" id="EAY09223.1"/>
    </source>
</evidence>
<dbReference type="STRING" id="5722.A2EDQ8"/>
<dbReference type="RefSeq" id="XP_001321446.1">
    <property type="nucleotide sequence ID" value="XM_001321411.1"/>
</dbReference>
<dbReference type="InParanoid" id="A2EDQ8"/>
<dbReference type="SMR" id="A2EDQ8"/>
<protein>
    <recommendedName>
        <fullName evidence="3">HECT domain-containing protein</fullName>
    </recommendedName>
</protein>
<dbReference type="PROSITE" id="PS50237">
    <property type="entry name" value="HECT"/>
    <property type="match status" value="1"/>
</dbReference>
<dbReference type="Gene3D" id="3.30.2160.10">
    <property type="entry name" value="Hect, E3 ligase catalytic domain"/>
    <property type="match status" value="1"/>
</dbReference>
<sequence>MFTPWNFCLPKSGGKIATPTFSQILDSIEESISSLSNSKVNLNNINTVVNYFQAVTAPSALPPPSKEFFPKNSSGHSVNLSTKFTAYHGMASNGKFIFLLVAEGQLQIFPLFNHGALTNPLIRQLNSKFGTECSLLVVNENLHVYFGKQVYIYSIAQILSNTEELVPRIENVEKNYIAIVSNGITHACVESNFLIHLYQTATNKLIRSVQLKAGNNTLSKELKDLFPTTDYHQIPMIINGPFIGFFYRVQPTMTLLRVFSLITGEHILDDNYSCTEQFYTLMNDIYSQSIWAVVGPRLCLKRFYFAGSYDPQLFAVDYVPANPSKVKLSNCFIQFAGALQKNLIHLIGSQIIPKTLLPEKDHFAQTERLIDMLMSFLATTNGMKMKEKIAKYKDVMVQNMVIILDLNLKGIELADSKQPTIVNKVFDVMTFLQPELRTFLFFNHLKFFMFAENEEEVSDFALSMMCSFLEKLTSDELIHWALSKVASSRILQQVTMMRDNALKSLIPTSTKIPPPKPIFSSLLVIHQHAMIRIAHEKLKNDPFLPLTVPDNELNPTNPLHNLGVYLNFIIQRLDSAISEVESAEELANSVIFRLFKNLVDCICCLTRFHTVAQLVTKLFHVLLAKIGQFFARIEFNAENDSNPLSDLIRVFLFLFSQFAATLVKGGVLSVFEERFIWLVRANISIVDKYNLQTITQEEFEPLENPKINEFLEGKIDVMTLLYKKFKPLQNKNLKENIKKLDRLSVIAFAIHTNAVDDLLSLSEDKTISGLLRKCIEQMFRIRNTVRELIQNGKEEEVKVIEERIRMLIRMKSNFDGIENPSLLLGDFVLCDTTPSRIMKILAQQRSRIQTTLVGFNLIDDTYNMAIHPQYNDIISFTLSKIERFDGLSTIIKMTPIDDAQKHQIEQFFHRILKLIQDDCNTDKWILVAYRFFRDIEGFEDIKRFFLDGILQAFTSNPTRFSLFALCFALIPSINELPSALANVNHIQPIRYILLSEALKYIDCPLDLFQQFDKVFWTIKPDFSRLTCRTMFHMLSSKLIPDEEVERIIAKMIHYIGEHSLLNTNIPFCNEMTWTLRRMIQSHHRAEKIIKSIIQKLNPESDENDICGALTIIGSYSEKIRPYCNIKYHYNRNSVFECIAIQPVVEEKGMFYYCFHRPFNILSPSIQVKITPETMIYAVPMIILDPKEFDLDFILSFFDYAFSNASKVTQSVYMQVLALYCNETNFVMKLNETHMSKLVECPLPFSDISYTLTEIEKFSSMRVLPPPECCFSAMKYKDNEYTSYISPQILPDAEPFTIKLKTPPGQMNCFVGIISSCVDKHHTRYSLVSIPDGQTYPVPLAPQLHLEENVSELEITFDIKNSKFMIGTATYFFPEGKAFKIIVAQHKTLHFDADVPDANKVFDRFATPPQIQRGCIDFDEETPLFTIPTWATEDVNLPHDISKMTKSTIYIGRLTPEEKMMSNFVPPPKYISIHIGFTTEASQALINEQVRGLYKQLALQWSTIVLMRILLIKQEMITSERLMMKLVSLLTVMLEGFVPSEFELQKFPFSLSVPIWSPNAQANILYMGFEMESLKALKLFVQRPQFISALCKGLQAMNKSERMHLVARPCRSHHYFAPPKDGENPILWKEKPIDYKCGSNCIVAPNDFNGFLPESICFKSSGTKQLYPTPAIIPLSQPPHIIVLQGQNRREFSVFDINPMNNTWVYDTPFEMLLLLKNFVFVAQTDEERAAAKRILLECFIMQSPFIYNYLPQFADLMQLQIPITPFDENVQYRQLLAVTASLLQDRKDYVSQRFLILYLHDQHVLTSTENRRLAMYFPEFFTKKFDPPEDDQIVVPEAIIDPGAIKGNFPGYILRLRQFARQYKSLEGFPFWEILPMWFRLSGTFKGDGDFIAPTLTVTSPTSCHVANPSKVQIEIKFVKSGKISRGMYLFRSTNAEFDNPTIIAENNVKDVIVTSEPDLFFSIIGNKHDTFNVLKPQMTSLVKKPVQEKKKETNKISISSIRSRFIDDMHQFAIDWSPADTEELITILPRISLREPTFAAIENISKGCSICSKFSPTVVMLHALLIHHFNYIRYNFFKSVPQNIWNSMTSFLSAEDAADAITSQIIVSPETLFPSITIDRHAAHRLITNGNGDPYYSIISQLTRVIRNIEHFKLCCKKKPWKVTFVGEMAVDAGGPGRELLTEAAASIFEPTTLLAISTPNMRNHTGQYKDVYIPFDKTMSRLQDYYTIGVLLGIIIRTGLQQDLPFAPIVWKFIANEHVGIDDVTAIDSGLLEHFNHIRSVSNDADFAQHYAFQWKVDDWDGTKVSLPGHDKGDILNKEDVEQYIKECVDYRLNSILPLLREMKAAFRRNTGFKHNALLTGALLSRMAQGSGDISVQHLKQITHVSDFEDGIKNEYVKRFFRAVDRLNKEQKKLLLKFITTLTRLPNSTLNPDFKLKIDLKDCPKPDEMLPTASTCFNKLHLPKYSTDEICYQKLLIAIQYCQTMEIK</sequence>
<dbReference type="PANTHER" id="PTHR46654">
    <property type="entry name" value="E3 UBIQUITIN-PROTEIN LIGASE HECTD3"/>
    <property type="match status" value="1"/>
</dbReference>
<proteinExistence type="predicted"/>
<gene>
    <name evidence="4" type="ORF">TVAG_309120</name>
</gene>
<name>A2EDQ8_TRIV3</name>
<dbReference type="SMART" id="SM00119">
    <property type="entry name" value="HECTc"/>
    <property type="match status" value="1"/>
</dbReference>